<gene>
    <name evidence="3" type="ORF">ENL91_03625</name>
</gene>
<accession>A0A7J3UZP1</accession>
<feature type="domain" description="Thiamine-binding protein" evidence="2">
    <location>
        <begin position="9"/>
        <end position="101"/>
    </location>
</feature>
<dbReference type="PANTHER" id="PTHR33777:SF1">
    <property type="entry name" value="UPF0045 PROTEIN ECM15"/>
    <property type="match status" value="1"/>
</dbReference>
<dbReference type="NCBIfam" id="TIGR00106">
    <property type="entry name" value="MTH1187 family thiamine-binding protein"/>
    <property type="match status" value="1"/>
</dbReference>
<name>A0A7J3UZP1_9CREN</name>
<evidence type="ECO:0000259" key="2">
    <source>
        <dbReference type="Pfam" id="PF01910"/>
    </source>
</evidence>
<protein>
    <submittedName>
        <fullName evidence="3">MTH1187 family thiamine-binding protein</fullName>
    </submittedName>
</protein>
<dbReference type="AlphaFoldDB" id="A0A7J3UZP1"/>
<evidence type="ECO:0000313" key="3">
    <source>
        <dbReference type="EMBL" id="HHI49242.1"/>
    </source>
</evidence>
<dbReference type="InterPro" id="IPR002767">
    <property type="entry name" value="Thiamine_BP"/>
</dbReference>
<sequence>MPPERRLVVEFSIVTVGTQGTSLSEYVARACEAVKNSGVNYQLTPMCTIFEAGSLDQAFEVIRSAHEAVLEAGAKRVLTSIKIDDRADKGRTMEDKVKAVENKLSKQDHQI</sequence>
<dbReference type="InterPro" id="IPR029756">
    <property type="entry name" value="MTH1187/YkoF-like"/>
</dbReference>
<dbReference type="Pfam" id="PF01910">
    <property type="entry name" value="Thiamine_BP"/>
    <property type="match status" value="1"/>
</dbReference>
<proteinExistence type="inferred from homology"/>
<evidence type="ECO:0000256" key="1">
    <source>
        <dbReference type="ARBA" id="ARBA00010272"/>
    </source>
</evidence>
<comment type="caution">
    <text evidence="3">The sequence shown here is derived from an EMBL/GenBank/DDBJ whole genome shotgun (WGS) entry which is preliminary data.</text>
</comment>
<reference evidence="3" key="1">
    <citation type="journal article" date="2020" name="mSystems">
        <title>Genome- and Community-Level Interaction Insights into Carbon Utilization and Element Cycling Functions of Hydrothermarchaeota in Hydrothermal Sediment.</title>
        <authorList>
            <person name="Zhou Z."/>
            <person name="Liu Y."/>
            <person name="Xu W."/>
            <person name="Pan J."/>
            <person name="Luo Z.H."/>
            <person name="Li M."/>
        </authorList>
    </citation>
    <scope>NUCLEOTIDE SEQUENCE [LARGE SCALE GENOMIC DNA]</scope>
    <source>
        <strain evidence="3">SpSt-1038</strain>
    </source>
</reference>
<dbReference type="EMBL" id="DRVT01000046">
    <property type="protein sequence ID" value="HHI49242.1"/>
    <property type="molecule type" value="Genomic_DNA"/>
</dbReference>
<dbReference type="Gene3D" id="3.30.70.930">
    <property type="match status" value="1"/>
</dbReference>
<organism evidence="3">
    <name type="scientific">Candidatus Methanosuratincola petrocarbonis</name>
    <name type="common">ex Vanwonterghem et al. 2016</name>
    <dbReference type="NCBI Taxonomy" id="1867261"/>
    <lineage>
        <taxon>Archaea</taxon>
        <taxon>Thermoproteota</taxon>
        <taxon>Methanosuratincolia</taxon>
        <taxon>Candidatus Methanomethylicales</taxon>
        <taxon>Candidatus Methanomethylicaceae</taxon>
        <taxon>Candidatus Methanosuratincola (ex Vanwonterghem et al. 2016)</taxon>
    </lineage>
</organism>
<dbReference type="SUPFAM" id="SSF89957">
    <property type="entry name" value="MTH1187/YkoF-like"/>
    <property type="match status" value="1"/>
</dbReference>
<dbReference type="GO" id="GO:0005829">
    <property type="term" value="C:cytosol"/>
    <property type="evidence" value="ECO:0007669"/>
    <property type="project" value="TreeGrafter"/>
</dbReference>
<comment type="similarity">
    <text evidence="1">Belongs to the UPF0045 family.</text>
</comment>
<dbReference type="InterPro" id="IPR051614">
    <property type="entry name" value="UPF0045_domain"/>
</dbReference>
<dbReference type="PANTHER" id="PTHR33777">
    <property type="entry name" value="UPF0045 PROTEIN ECM15"/>
    <property type="match status" value="1"/>
</dbReference>